<dbReference type="AlphaFoldDB" id="A0A432Z5X4"/>
<dbReference type="CDD" id="cd00130">
    <property type="entry name" value="PAS"/>
    <property type="match status" value="2"/>
</dbReference>
<organism evidence="5 6">
    <name type="scientific">Idiomarina ramblicola</name>
    <dbReference type="NCBI Taxonomy" id="263724"/>
    <lineage>
        <taxon>Bacteria</taxon>
        <taxon>Pseudomonadati</taxon>
        <taxon>Pseudomonadota</taxon>
        <taxon>Gammaproteobacteria</taxon>
        <taxon>Alteromonadales</taxon>
        <taxon>Idiomarinaceae</taxon>
        <taxon>Idiomarina</taxon>
    </lineage>
</organism>
<dbReference type="SUPFAM" id="SSF55785">
    <property type="entry name" value="PYP-like sensor domain (PAS domain)"/>
    <property type="match status" value="2"/>
</dbReference>
<keyword evidence="2" id="KW-0175">Coiled coil</keyword>
<dbReference type="InterPro" id="IPR004089">
    <property type="entry name" value="MCPsignal_dom"/>
</dbReference>
<feature type="domain" description="Methyl-accepting transducer" evidence="3">
    <location>
        <begin position="241"/>
        <end position="431"/>
    </location>
</feature>
<accession>A0A432Z5X4</accession>
<feature type="domain" description="PAC" evidence="4">
    <location>
        <begin position="212"/>
        <end position="264"/>
    </location>
</feature>
<reference evidence="6" key="1">
    <citation type="journal article" date="2018" name="Front. Microbiol.">
        <title>Genome-Based Analysis Reveals the Taxonomy and Diversity of the Family Idiomarinaceae.</title>
        <authorList>
            <person name="Liu Y."/>
            <person name="Lai Q."/>
            <person name="Shao Z."/>
        </authorList>
    </citation>
    <scope>NUCLEOTIDE SEQUENCE [LARGE SCALE GENOMIC DNA]</scope>
    <source>
        <strain evidence="6">R22</strain>
    </source>
</reference>
<protein>
    <recommendedName>
        <fullName evidence="7">Chemotaxis protein</fullName>
    </recommendedName>
</protein>
<dbReference type="PANTHER" id="PTHR24422:SF10">
    <property type="entry name" value="CHEMOTAXIS PROTEIN METHYLTRANSFERASE 2"/>
    <property type="match status" value="1"/>
</dbReference>
<dbReference type="GO" id="GO:0006935">
    <property type="term" value="P:chemotaxis"/>
    <property type="evidence" value="ECO:0007669"/>
    <property type="project" value="UniProtKB-ARBA"/>
</dbReference>
<evidence type="ECO:0000259" key="4">
    <source>
        <dbReference type="PROSITE" id="PS50113"/>
    </source>
</evidence>
<dbReference type="InterPro" id="IPR035965">
    <property type="entry name" value="PAS-like_dom_sf"/>
</dbReference>
<gene>
    <name evidence="5" type="ORF">CWI78_02415</name>
</gene>
<dbReference type="InterPro" id="IPR050903">
    <property type="entry name" value="Bact_Chemotaxis_MeTrfase"/>
</dbReference>
<dbReference type="OrthoDB" id="9765776at2"/>
<dbReference type="Pfam" id="PF00015">
    <property type="entry name" value="MCPsignal"/>
    <property type="match status" value="1"/>
</dbReference>
<dbReference type="NCBIfam" id="TIGR00229">
    <property type="entry name" value="sensory_box"/>
    <property type="match status" value="2"/>
</dbReference>
<dbReference type="PROSITE" id="PS50113">
    <property type="entry name" value="PAC"/>
    <property type="match status" value="2"/>
</dbReference>
<dbReference type="Gene3D" id="3.30.450.20">
    <property type="entry name" value="PAS domain"/>
    <property type="match status" value="2"/>
</dbReference>
<keyword evidence="6" id="KW-1185">Reference proteome</keyword>
<evidence type="ECO:0008006" key="7">
    <source>
        <dbReference type="Google" id="ProtNLM"/>
    </source>
</evidence>
<dbReference type="Pfam" id="PF13426">
    <property type="entry name" value="PAS_9"/>
    <property type="match status" value="1"/>
</dbReference>
<evidence type="ECO:0000313" key="6">
    <source>
        <dbReference type="Proteomes" id="UP000288058"/>
    </source>
</evidence>
<name>A0A432Z5X4_9GAMM</name>
<dbReference type="PANTHER" id="PTHR24422">
    <property type="entry name" value="CHEMOTAXIS PROTEIN METHYLTRANSFERASE"/>
    <property type="match status" value="1"/>
</dbReference>
<evidence type="ECO:0000256" key="1">
    <source>
        <dbReference type="PROSITE-ProRule" id="PRU00284"/>
    </source>
</evidence>
<keyword evidence="1" id="KW-0807">Transducer</keyword>
<feature type="coiled-coil region" evidence="2">
    <location>
        <begin position="301"/>
        <end position="328"/>
    </location>
</feature>
<evidence type="ECO:0000256" key="2">
    <source>
        <dbReference type="SAM" id="Coils"/>
    </source>
</evidence>
<proteinExistence type="predicted"/>
<dbReference type="Proteomes" id="UP000288058">
    <property type="component" value="Unassembled WGS sequence"/>
</dbReference>
<dbReference type="InterPro" id="IPR000014">
    <property type="entry name" value="PAS"/>
</dbReference>
<dbReference type="GO" id="GO:0007165">
    <property type="term" value="P:signal transduction"/>
    <property type="evidence" value="ECO:0007669"/>
    <property type="project" value="UniProtKB-KW"/>
</dbReference>
<dbReference type="RefSeq" id="WP_126779917.1">
    <property type="nucleotide sequence ID" value="NZ_PIQC01000001.1"/>
</dbReference>
<dbReference type="EMBL" id="PIQC01000001">
    <property type="protein sequence ID" value="RUO73318.1"/>
    <property type="molecule type" value="Genomic_DNA"/>
</dbReference>
<evidence type="ECO:0000259" key="3">
    <source>
        <dbReference type="PROSITE" id="PS50111"/>
    </source>
</evidence>
<dbReference type="InterPro" id="IPR001610">
    <property type="entry name" value="PAC"/>
</dbReference>
<dbReference type="GO" id="GO:0016020">
    <property type="term" value="C:membrane"/>
    <property type="evidence" value="ECO:0007669"/>
    <property type="project" value="InterPro"/>
</dbReference>
<dbReference type="SMART" id="SM00283">
    <property type="entry name" value="MA"/>
    <property type="match status" value="1"/>
</dbReference>
<evidence type="ECO:0000313" key="5">
    <source>
        <dbReference type="EMBL" id="RUO73318.1"/>
    </source>
</evidence>
<comment type="caution">
    <text evidence="5">The sequence shown here is derived from an EMBL/GenBank/DDBJ whole genome shotgun (WGS) entry which is preliminary data.</text>
</comment>
<dbReference type="InterPro" id="IPR013655">
    <property type="entry name" value="PAS_fold_3"/>
</dbReference>
<dbReference type="InterPro" id="IPR000700">
    <property type="entry name" value="PAS-assoc_C"/>
</dbReference>
<dbReference type="Pfam" id="PF08447">
    <property type="entry name" value="PAS_3"/>
    <property type="match status" value="1"/>
</dbReference>
<dbReference type="Gene3D" id="1.10.287.950">
    <property type="entry name" value="Methyl-accepting chemotaxis protein"/>
    <property type="match status" value="1"/>
</dbReference>
<sequence>MFGSKKKYQFAQNRKELDEYEQLVNAIDSNIARIDFTPQGYILNANHLFLDAMGYRLDQIVSKHHKIFCESSYATSAEYQNFWKELSQGKSHHGRFKRLCSDGTAIWLEASYFPIKNSEGDVEYITKIAKDVTREASQLEHQVAVSAAIDKSMAIIEFSPAGDILRANNNFLVTIGYGADEIEGRHHSLFCEQKFYDQNPNFWKELSNGEFKAGQFKRLSKNGEPIWLEASYNPIFDENGQVTKIIKFASDVTERVVKAQETDDAATVAYSTSQQTAAIVRDGKTSIEASVETSNKILAKSNKTDEVIEQLQEQADSIEDIVKTINGLAEQTNLLALNAAIEAARAGEHGRGFAVVADEVRNLASRTTQATSQISGVMQRSTEVSNAISTSIDEIQAMAQLSKEQIEKAKAVMEEIDRGATDVVNAVSHLS</sequence>
<dbReference type="SMART" id="SM00086">
    <property type="entry name" value="PAC"/>
    <property type="match status" value="2"/>
</dbReference>
<dbReference type="SMART" id="SM00091">
    <property type="entry name" value="PAS"/>
    <property type="match status" value="2"/>
</dbReference>
<dbReference type="SUPFAM" id="SSF58104">
    <property type="entry name" value="Methyl-accepting chemotaxis protein (MCP) signaling domain"/>
    <property type="match status" value="1"/>
</dbReference>
<dbReference type="PROSITE" id="PS50111">
    <property type="entry name" value="CHEMOTAXIS_TRANSDUC_2"/>
    <property type="match status" value="1"/>
</dbReference>
<feature type="domain" description="PAC" evidence="4">
    <location>
        <begin position="90"/>
        <end position="144"/>
    </location>
</feature>